<organism evidence="1 2">
    <name type="scientific">Nocardiopsis mangrovi</name>
    <dbReference type="NCBI Taxonomy" id="1179818"/>
    <lineage>
        <taxon>Bacteria</taxon>
        <taxon>Bacillati</taxon>
        <taxon>Actinomycetota</taxon>
        <taxon>Actinomycetes</taxon>
        <taxon>Streptosporangiales</taxon>
        <taxon>Nocardiopsidaceae</taxon>
        <taxon>Nocardiopsis</taxon>
    </lineage>
</organism>
<keyword evidence="2" id="KW-1185">Reference proteome</keyword>
<dbReference type="RefSeq" id="WP_378580130.1">
    <property type="nucleotide sequence ID" value="NZ_JBHSFQ010000048.1"/>
</dbReference>
<proteinExistence type="predicted"/>
<evidence type="ECO:0000313" key="1">
    <source>
        <dbReference type="EMBL" id="MFC4565810.1"/>
    </source>
</evidence>
<name>A0ABV9E3P0_9ACTN</name>
<dbReference type="Pfam" id="PF00494">
    <property type="entry name" value="SQS_PSY"/>
    <property type="match status" value="1"/>
</dbReference>
<evidence type="ECO:0000313" key="2">
    <source>
        <dbReference type="Proteomes" id="UP001595923"/>
    </source>
</evidence>
<dbReference type="EMBL" id="JBHSFQ010000048">
    <property type="protein sequence ID" value="MFC4565810.1"/>
    <property type="molecule type" value="Genomic_DNA"/>
</dbReference>
<sequence length="337" mass="38230">MSTRELDAAGFRDLRLRDAYGTCQTFLRHRNSATYPAASTLLPPGKRPYWDAVFAFTTYADDLIDDPLRPPESRAARFDEFERAFFLLLKSDHPWREAPVEGQGRLPRRLSLAFLHTVRTWDISEESIRQFMSTIRTDLHTTDYPLFADLHAYIHGVCAVGTQWNVELLEPRDDEAARRAASMSVGLQLTDILLDLREDLAVGRLYLPVEDLRRFGLTRADVEDAAAQGRLTDPLRELVRFEADRARSHFADAGDWWRLAHPCTRELPRLYMQLGRASLESIVRARFDVLNPARTGRLGDTARACGASALAYTRAWRVRAAARGRPTTVQPAPVGPR</sequence>
<dbReference type="InterPro" id="IPR002060">
    <property type="entry name" value="Squ/phyt_synthse"/>
</dbReference>
<dbReference type="Gene3D" id="1.10.600.10">
    <property type="entry name" value="Farnesyl Diphosphate Synthase"/>
    <property type="match status" value="1"/>
</dbReference>
<dbReference type="Proteomes" id="UP001595923">
    <property type="component" value="Unassembled WGS sequence"/>
</dbReference>
<accession>A0ABV9E3P0</accession>
<comment type="caution">
    <text evidence="1">The sequence shown here is derived from an EMBL/GenBank/DDBJ whole genome shotgun (WGS) entry which is preliminary data.</text>
</comment>
<dbReference type="SUPFAM" id="SSF48576">
    <property type="entry name" value="Terpenoid synthases"/>
    <property type="match status" value="1"/>
</dbReference>
<protein>
    <submittedName>
        <fullName evidence="1">Phytoene/squalene synthase family protein</fullName>
    </submittedName>
</protein>
<gene>
    <name evidence="1" type="ORF">ACFO4E_28460</name>
</gene>
<dbReference type="PANTHER" id="PTHR31480">
    <property type="entry name" value="BIFUNCTIONAL LYCOPENE CYCLASE/PHYTOENE SYNTHASE"/>
    <property type="match status" value="1"/>
</dbReference>
<reference evidence="2" key="1">
    <citation type="journal article" date="2019" name="Int. J. Syst. Evol. Microbiol.">
        <title>The Global Catalogue of Microorganisms (GCM) 10K type strain sequencing project: providing services to taxonomists for standard genome sequencing and annotation.</title>
        <authorList>
            <consortium name="The Broad Institute Genomics Platform"/>
            <consortium name="The Broad Institute Genome Sequencing Center for Infectious Disease"/>
            <person name="Wu L."/>
            <person name="Ma J."/>
        </authorList>
    </citation>
    <scope>NUCLEOTIDE SEQUENCE [LARGE SCALE GENOMIC DNA]</scope>
    <source>
        <strain evidence="2">XZYJ18</strain>
    </source>
</reference>
<dbReference type="InterPro" id="IPR008949">
    <property type="entry name" value="Isoprenoid_synthase_dom_sf"/>
</dbReference>